<keyword evidence="5 6" id="KW-0378">Hydrolase</keyword>
<evidence type="ECO:0000256" key="1">
    <source>
        <dbReference type="ARBA" id="ARBA00006654"/>
    </source>
</evidence>
<reference evidence="9" key="1">
    <citation type="journal article" date="2020" name="Fungal Divers.">
        <title>Resolving the Mortierellaceae phylogeny through synthesis of multi-gene phylogenetics and phylogenomics.</title>
        <authorList>
            <person name="Vandepol N."/>
            <person name="Liber J."/>
            <person name="Desiro A."/>
            <person name="Na H."/>
            <person name="Kennedy M."/>
            <person name="Barry K."/>
            <person name="Grigoriev I.V."/>
            <person name="Miller A.N."/>
            <person name="O'Donnell K."/>
            <person name="Stajich J.E."/>
            <person name="Bonito G."/>
        </authorList>
    </citation>
    <scope>NUCLEOTIDE SEQUENCE</scope>
    <source>
        <strain evidence="9">REB-010B</strain>
    </source>
</reference>
<dbReference type="GO" id="GO:0009166">
    <property type="term" value="P:nucleotide catabolic process"/>
    <property type="evidence" value="ECO:0007669"/>
    <property type="project" value="InterPro"/>
</dbReference>
<sequence length="551" mass="60972">MRLTRLIPFVLTAATVIFSHVYALSDSGWLNLTIIHTNDIHARVDPVNDLGLSCSTDDIAKGNCYGGAARHKVLIQKLRQGKEHSLLLDGGDEFQGTMFYTYFKGNVTAEVMNDLDYDLTTIGNHEWDDGPAVAARFWQKLNMPIVCANVDLSKNPDLANLIKPYHVFEDLKLAIIGYITPNTGYISNSGPTIAFTDPVVAVQKSIDELQARGIKRILALSHNGYLEDMDLAAKTRGLDLIVGGHSHSYLGDPSNPLYQGPYPTVVENLDGENTLIVQAYCWGRFIGDLDVSFNPDGKIVAWSGGPIQVEYNFPADPDLLRKIDGWRSEFAAWAQTVLGQASENLDMVDCRTRDCQMGNFVTDAMLRYVRDQQDSWHGQQPPWANVAIINTGGIRAGILKGDITNGEVITVAPFGNYVVQTPMKGQELLDTLEAVVEGSRNDTGQVVKGFIQVSGLRFSYDSTQRNLGAKTAEIQDRTGNWKGIDADQTYSVVTLDFLLRGGDNIFLQQSREDTIQYKTLDQVLTDIVRKIRVVTPYLDGRIRDVAMTATL</sequence>
<dbReference type="Gene3D" id="3.60.21.10">
    <property type="match status" value="1"/>
</dbReference>
<dbReference type="GO" id="GO:0016788">
    <property type="term" value="F:hydrolase activity, acting on ester bonds"/>
    <property type="evidence" value="ECO:0007669"/>
    <property type="project" value="InterPro"/>
</dbReference>
<dbReference type="FunFam" id="3.60.21.10:FF:000020">
    <property type="entry name" value="NT5E isoform 4"/>
    <property type="match status" value="1"/>
</dbReference>
<dbReference type="Gene3D" id="3.90.780.10">
    <property type="entry name" value="5'-Nucleotidase, C-terminal domain"/>
    <property type="match status" value="1"/>
</dbReference>
<dbReference type="InterPro" id="IPR006146">
    <property type="entry name" value="5'-Nucleotdase_CS"/>
</dbReference>
<dbReference type="InterPro" id="IPR036907">
    <property type="entry name" value="5'-Nucleotdase_C_sf"/>
</dbReference>
<evidence type="ECO:0000256" key="4">
    <source>
        <dbReference type="ARBA" id="ARBA00022741"/>
    </source>
</evidence>
<keyword evidence="10" id="KW-1185">Reference proteome</keyword>
<evidence type="ECO:0000313" key="9">
    <source>
        <dbReference type="EMBL" id="KAG0327401.1"/>
    </source>
</evidence>
<dbReference type="InterPro" id="IPR004843">
    <property type="entry name" value="Calcineurin-like_PHP"/>
</dbReference>
<dbReference type="OrthoDB" id="10252235at2759"/>
<accession>A0A9P6UYC8</accession>
<organism evidence="9 10">
    <name type="scientific">Dissophora globulifera</name>
    <dbReference type="NCBI Taxonomy" id="979702"/>
    <lineage>
        <taxon>Eukaryota</taxon>
        <taxon>Fungi</taxon>
        <taxon>Fungi incertae sedis</taxon>
        <taxon>Mucoromycota</taxon>
        <taxon>Mortierellomycotina</taxon>
        <taxon>Mortierellomycetes</taxon>
        <taxon>Mortierellales</taxon>
        <taxon>Mortierellaceae</taxon>
        <taxon>Dissophora</taxon>
    </lineage>
</organism>
<dbReference type="InterPro" id="IPR008334">
    <property type="entry name" value="5'-Nucleotdase_C"/>
</dbReference>
<feature type="domain" description="Calcineurin-like phosphoesterase" evidence="7">
    <location>
        <begin position="33"/>
        <end position="249"/>
    </location>
</feature>
<evidence type="ECO:0000256" key="2">
    <source>
        <dbReference type="ARBA" id="ARBA00022723"/>
    </source>
</evidence>
<dbReference type="PROSITE" id="PS00785">
    <property type="entry name" value="5_NUCLEOTIDASE_1"/>
    <property type="match status" value="1"/>
</dbReference>
<dbReference type="GO" id="GO:0000166">
    <property type="term" value="F:nucleotide binding"/>
    <property type="evidence" value="ECO:0007669"/>
    <property type="project" value="UniProtKB-KW"/>
</dbReference>
<comment type="caution">
    <text evidence="9">The sequence shown here is derived from an EMBL/GenBank/DDBJ whole genome shotgun (WGS) entry which is preliminary data.</text>
</comment>
<dbReference type="Pfam" id="PF00149">
    <property type="entry name" value="Metallophos"/>
    <property type="match status" value="1"/>
</dbReference>
<keyword evidence="3" id="KW-0732">Signal</keyword>
<name>A0A9P6UYC8_9FUNG</name>
<evidence type="ECO:0000259" key="8">
    <source>
        <dbReference type="Pfam" id="PF02872"/>
    </source>
</evidence>
<dbReference type="AlphaFoldDB" id="A0A9P6UYC8"/>
<dbReference type="SUPFAM" id="SSF55816">
    <property type="entry name" value="5'-nucleotidase (syn. UDP-sugar hydrolase), C-terminal domain"/>
    <property type="match status" value="1"/>
</dbReference>
<keyword evidence="2" id="KW-0479">Metal-binding</keyword>
<evidence type="ECO:0008006" key="11">
    <source>
        <dbReference type="Google" id="ProtNLM"/>
    </source>
</evidence>
<dbReference type="InterPro" id="IPR006179">
    <property type="entry name" value="5_nucleotidase/apyrase"/>
</dbReference>
<proteinExistence type="inferred from homology"/>
<dbReference type="GO" id="GO:0046872">
    <property type="term" value="F:metal ion binding"/>
    <property type="evidence" value="ECO:0007669"/>
    <property type="project" value="UniProtKB-KW"/>
</dbReference>
<evidence type="ECO:0000313" key="10">
    <source>
        <dbReference type="Proteomes" id="UP000738325"/>
    </source>
</evidence>
<evidence type="ECO:0000256" key="6">
    <source>
        <dbReference type="RuleBase" id="RU362119"/>
    </source>
</evidence>
<dbReference type="PANTHER" id="PTHR11575">
    <property type="entry name" value="5'-NUCLEOTIDASE-RELATED"/>
    <property type="match status" value="1"/>
</dbReference>
<evidence type="ECO:0000256" key="5">
    <source>
        <dbReference type="ARBA" id="ARBA00022801"/>
    </source>
</evidence>
<evidence type="ECO:0000259" key="7">
    <source>
        <dbReference type="Pfam" id="PF00149"/>
    </source>
</evidence>
<comment type="similarity">
    <text evidence="1 6">Belongs to the 5'-nucleotidase family.</text>
</comment>
<feature type="domain" description="5'-Nucleotidase C-terminal" evidence="8">
    <location>
        <begin position="338"/>
        <end position="505"/>
    </location>
</feature>
<keyword evidence="4 6" id="KW-0547">Nucleotide-binding</keyword>
<gene>
    <name evidence="9" type="ORF">BGZ99_007731</name>
</gene>
<dbReference type="InterPro" id="IPR029052">
    <property type="entry name" value="Metallo-depent_PP-like"/>
</dbReference>
<protein>
    <recommendedName>
        <fullName evidence="11">5'-nucleotidase</fullName>
    </recommendedName>
</protein>
<dbReference type="EMBL" id="JAAAIP010000057">
    <property type="protein sequence ID" value="KAG0327401.1"/>
    <property type="molecule type" value="Genomic_DNA"/>
</dbReference>
<evidence type="ECO:0000256" key="3">
    <source>
        <dbReference type="ARBA" id="ARBA00022729"/>
    </source>
</evidence>
<dbReference type="SUPFAM" id="SSF56300">
    <property type="entry name" value="Metallo-dependent phosphatases"/>
    <property type="match status" value="1"/>
</dbReference>
<dbReference type="Proteomes" id="UP000738325">
    <property type="component" value="Unassembled WGS sequence"/>
</dbReference>
<dbReference type="PRINTS" id="PR01607">
    <property type="entry name" value="APYRASEFAMLY"/>
</dbReference>
<dbReference type="Pfam" id="PF02872">
    <property type="entry name" value="5_nucleotid_C"/>
    <property type="match status" value="1"/>
</dbReference>
<dbReference type="CDD" id="cd07409">
    <property type="entry name" value="MPP_CD73_N"/>
    <property type="match status" value="1"/>
</dbReference>
<dbReference type="PANTHER" id="PTHR11575:SF24">
    <property type="entry name" value="5'-NUCLEOTIDASE"/>
    <property type="match status" value="1"/>
</dbReference>